<dbReference type="OrthoDB" id="267455at2"/>
<feature type="coiled-coil region" evidence="1">
    <location>
        <begin position="164"/>
        <end position="198"/>
    </location>
</feature>
<dbReference type="GO" id="GO:0016887">
    <property type="term" value="F:ATP hydrolysis activity"/>
    <property type="evidence" value="ECO:0007669"/>
    <property type="project" value="InterPro"/>
</dbReference>
<feature type="coiled-coil region" evidence="1">
    <location>
        <begin position="460"/>
        <end position="505"/>
    </location>
</feature>
<evidence type="ECO:0000256" key="1">
    <source>
        <dbReference type="SAM" id="Coils"/>
    </source>
</evidence>
<name>A0A6N7IQI5_9FIRM</name>
<evidence type="ECO:0000313" key="4">
    <source>
        <dbReference type="Proteomes" id="UP000441717"/>
    </source>
</evidence>
<dbReference type="GO" id="GO:0006302">
    <property type="term" value="P:double-strand break repair"/>
    <property type="evidence" value="ECO:0007669"/>
    <property type="project" value="InterPro"/>
</dbReference>
<evidence type="ECO:0000313" key="3">
    <source>
        <dbReference type="EMBL" id="MQL51809.1"/>
    </source>
</evidence>
<keyword evidence="4" id="KW-1185">Reference proteome</keyword>
<dbReference type="RefSeq" id="WP_152945746.1">
    <property type="nucleotide sequence ID" value="NZ_WHYR01000012.1"/>
</dbReference>
<dbReference type="SUPFAM" id="SSF52540">
    <property type="entry name" value="P-loop containing nucleoside triphosphate hydrolases"/>
    <property type="match status" value="1"/>
</dbReference>
<proteinExistence type="predicted"/>
<evidence type="ECO:0000259" key="2">
    <source>
        <dbReference type="Pfam" id="PF13476"/>
    </source>
</evidence>
<accession>A0A6N7IQI5</accession>
<protein>
    <submittedName>
        <fullName evidence="3">AAA family ATPase</fullName>
    </submittedName>
</protein>
<dbReference type="Proteomes" id="UP000441717">
    <property type="component" value="Unassembled WGS sequence"/>
</dbReference>
<dbReference type="InterPro" id="IPR038729">
    <property type="entry name" value="Rad50/SbcC_AAA"/>
</dbReference>
<reference evidence="3 4" key="1">
    <citation type="submission" date="2019-10" db="EMBL/GenBank/DDBJ databases">
        <title>Comparative genomics of sulfur disproportionating microorganisms.</title>
        <authorList>
            <person name="Ward L.M."/>
            <person name="Bertran E."/>
            <person name="Johnston D."/>
        </authorList>
    </citation>
    <scope>NUCLEOTIDE SEQUENCE [LARGE SCALE GENOMIC DNA]</scope>
    <source>
        <strain evidence="3 4">DSM 14055</strain>
    </source>
</reference>
<feature type="domain" description="Rad50/SbcC-type AAA" evidence="2">
    <location>
        <begin position="5"/>
        <end position="89"/>
    </location>
</feature>
<dbReference type="Gene3D" id="3.40.50.300">
    <property type="entry name" value="P-loop containing nucleotide triphosphate hydrolases"/>
    <property type="match status" value="1"/>
</dbReference>
<comment type="caution">
    <text evidence="3">The sequence shown here is derived from an EMBL/GenBank/DDBJ whole genome shotgun (WGS) entry which is preliminary data.</text>
</comment>
<dbReference type="InterPro" id="IPR027417">
    <property type="entry name" value="P-loop_NTPase"/>
</dbReference>
<dbReference type="EMBL" id="WHYR01000012">
    <property type="protein sequence ID" value="MQL51809.1"/>
    <property type="molecule type" value="Genomic_DNA"/>
</dbReference>
<gene>
    <name evidence="3" type="ORF">GFC01_05935</name>
</gene>
<dbReference type="AlphaFoldDB" id="A0A6N7IQI5"/>
<organism evidence="3 4">
    <name type="scientific">Desulfofundulus thermobenzoicus</name>
    <dbReference type="NCBI Taxonomy" id="29376"/>
    <lineage>
        <taxon>Bacteria</taxon>
        <taxon>Bacillati</taxon>
        <taxon>Bacillota</taxon>
        <taxon>Clostridia</taxon>
        <taxon>Eubacteriales</taxon>
        <taxon>Peptococcaceae</taxon>
        <taxon>Desulfofundulus</taxon>
    </lineage>
</organism>
<keyword evidence="1" id="KW-0175">Coiled coil</keyword>
<sequence length="526" mass="55557">MSIDKLTVENFQSHRCTEIELAPGVTILVGESDAGKSAVIRALKWLFLNEPRGSGFVRQGASGCRVAVRYSDGTGVERRKEGGRNVYTIKRPDSSEDVYEGFGVSVPEEVANVTGVQRVEAGGASFAPNVAGQLDPPFLLGEPGSVGAALLGLLSRADVFDAALKDTLADTARLRKEARVLEDEIASLDVELEKYADLPRWEEALGEADRLLEEAGADSGRKVLLEELFSDLEGAKASLMEAKKVLGAAAELDAAAALLAEADASAAVRSALSRLRGETLSLRGELERAGETLTVTGGCAEADVILEATGTRARELAALKVARDDADRLRREIRVSGEIAGAAAGAEVASVTLAEVAALQEKKARLRLAAAGMKEAAGQVTVALGILKKTEGTGGAEKLLAGLEEDRKRFTALADLQCQLREAETRVEESVRIAGAGEAAGKAGDLMEALVSLAGNRDALARAQGEYRRTESEVAVAAEQEAEARAALERRAEELGSLLKELSRCPMCLNKIEGEDVREIVGQLVN</sequence>
<dbReference type="Pfam" id="PF13476">
    <property type="entry name" value="AAA_23"/>
    <property type="match status" value="1"/>
</dbReference>